<evidence type="ECO:0000313" key="4">
    <source>
        <dbReference type="EMBL" id="MDT0630273.1"/>
    </source>
</evidence>
<feature type="signal peptide" evidence="2">
    <location>
        <begin position="1"/>
        <end position="21"/>
    </location>
</feature>
<evidence type="ECO:0000259" key="3">
    <source>
        <dbReference type="Pfam" id="PF13505"/>
    </source>
</evidence>
<keyword evidence="1 2" id="KW-0732">Signal</keyword>
<keyword evidence="5" id="KW-1185">Reference proteome</keyword>
<evidence type="ECO:0000256" key="1">
    <source>
        <dbReference type="ARBA" id="ARBA00022729"/>
    </source>
</evidence>
<protein>
    <submittedName>
        <fullName evidence="4">Outer membrane beta-barrel protein</fullName>
    </submittedName>
</protein>
<dbReference type="Pfam" id="PF13505">
    <property type="entry name" value="OMP_b-brl"/>
    <property type="match status" value="1"/>
</dbReference>
<name>A0ABU3BLV8_9BACT</name>
<feature type="chain" id="PRO_5046590856" evidence="2">
    <location>
        <begin position="22"/>
        <end position="217"/>
    </location>
</feature>
<sequence length="217" mass="22540">MLPFRSAAVLLVALAAPLAFAQDDDTPVVAGARALLFSANLDSGLTGLDGGALGIKWQSSAERALRLGLTVGAGLSISDGGGEAFGDQESQRVNLGADLLFLRYARSRTPIYLYYGLGPSASFQFSRFEADRGEQSAEQSFAGVGLGAAGVIGVEWPVSSAISLNAEYGASLDATYTYRSLEREAGPEDPQGLNESANEFGVSLVSRGAQAGVSVYF</sequence>
<feature type="domain" description="Outer membrane protein beta-barrel" evidence="3">
    <location>
        <begin position="7"/>
        <end position="186"/>
    </location>
</feature>
<dbReference type="EMBL" id="JAVRHT010000001">
    <property type="protein sequence ID" value="MDT0630273.1"/>
    <property type="molecule type" value="Genomic_DNA"/>
</dbReference>
<comment type="caution">
    <text evidence="4">The sequence shown here is derived from an EMBL/GenBank/DDBJ whole genome shotgun (WGS) entry which is preliminary data.</text>
</comment>
<dbReference type="InterPro" id="IPR027385">
    <property type="entry name" value="Beta-barrel_OMP"/>
</dbReference>
<gene>
    <name evidence="4" type="ORF">RM540_00795</name>
</gene>
<accession>A0ABU3BLV8</accession>
<proteinExistence type="predicted"/>
<evidence type="ECO:0000313" key="5">
    <source>
        <dbReference type="Proteomes" id="UP001267426"/>
    </source>
</evidence>
<dbReference type="Proteomes" id="UP001267426">
    <property type="component" value="Unassembled WGS sequence"/>
</dbReference>
<organism evidence="4 5">
    <name type="scientific">Rubrivirga litoralis</name>
    <dbReference type="NCBI Taxonomy" id="3075598"/>
    <lineage>
        <taxon>Bacteria</taxon>
        <taxon>Pseudomonadati</taxon>
        <taxon>Rhodothermota</taxon>
        <taxon>Rhodothermia</taxon>
        <taxon>Rhodothermales</taxon>
        <taxon>Rubricoccaceae</taxon>
        <taxon>Rubrivirga</taxon>
    </lineage>
</organism>
<reference evidence="4 5" key="1">
    <citation type="submission" date="2023-09" db="EMBL/GenBank/DDBJ databases">
        <authorList>
            <person name="Rey-Velasco X."/>
        </authorList>
    </citation>
    <scope>NUCLEOTIDE SEQUENCE [LARGE SCALE GENOMIC DNA]</scope>
    <source>
        <strain evidence="4 5">F394</strain>
    </source>
</reference>
<dbReference type="RefSeq" id="WP_311661268.1">
    <property type="nucleotide sequence ID" value="NZ_JAVRHT010000001.1"/>
</dbReference>
<evidence type="ECO:0000256" key="2">
    <source>
        <dbReference type="SAM" id="SignalP"/>
    </source>
</evidence>